<proteinExistence type="predicted"/>
<protein>
    <submittedName>
        <fullName evidence="2">Uncharacterized protein</fullName>
    </submittedName>
</protein>
<accession>A0ABQ8ZHY1</accession>
<gene>
    <name evidence="2" type="ORF">OIU77_015721</name>
</gene>
<dbReference type="PANTHER" id="PTHR46419">
    <property type="entry name" value="ADP-RIBOSYLATION FACTOR GTPASE-ACTIVATING PROTEIN AGD5"/>
    <property type="match status" value="1"/>
</dbReference>
<comment type="caution">
    <text evidence="2">The sequence shown here is derived from an EMBL/GenBank/DDBJ whole genome shotgun (WGS) entry which is preliminary data.</text>
</comment>
<dbReference type="Proteomes" id="UP001141253">
    <property type="component" value="Chromosome 16"/>
</dbReference>
<keyword evidence="3" id="KW-1185">Reference proteome</keyword>
<feature type="region of interest" description="Disordered" evidence="1">
    <location>
        <begin position="120"/>
        <end position="177"/>
    </location>
</feature>
<name>A0ABQ8ZHY1_9ROSI</name>
<dbReference type="PANTHER" id="PTHR46419:SF2">
    <property type="entry name" value="ADP-RIBOSYLATION FACTOR GTPASE-ACTIVATING PROTEIN AGD5"/>
    <property type="match status" value="1"/>
</dbReference>
<sequence>MWTLPKFAAAAVAEEVSTTGNNGPTKAVENDTQHVSGIEDLFKDSSSLATPSVLEKPQKDVKNDIMSLFEKSNMVSPFAMHQQQLAMLAQQQLLMAAAANSAGGNPKAGDFQKLMQTANIGLTHPGGSSAPNPTSSPYNTGQVAPAANAGTTNGVGKTQSSSSVSSGGTSTATGKDYDFSSLMQGMFSKH</sequence>
<reference evidence="2" key="1">
    <citation type="submission" date="2022-10" db="EMBL/GenBank/DDBJ databases">
        <authorList>
            <person name="Hyden B.L."/>
            <person name="Feng K."/>
            <person name="Yates T."/>
            <person name="Jawdy S."/>
            <person name="Smart L.B."/>
            <person name="Muchero W."/>
        </authorList>
    </citation>
    <scope>NUCLEOTIDE SEQUENCE</scope>
    <source>
        <tissue evidence="2">Shoot tip</tissue>
    </source>
</reference>
<evidence type="ECO:0000256" key="1">
    <source>
        <dbReference type="SAM" id="MobiDB-lite"/>
    </source>
</evidence>
<evidence type="ECO:0000313" key="2">
    <source>
        <dbReference type="EMBL" id="KAJ6301471.1"/>
    </source>
</evidence>
<feature type="compositionally biased region" description="Low complexity" evidence="1">
    <location>
        <begin position="154"/>
        <end position="174"/>
    </location>
</feature>
<dbReference type="EMBL" id="JAPFFI010000027">
    <property type="protein sequence ID" value="KAJ6301471.1"/>
    <property type="molecule type" value="Genomic_DNA"/>
</dbReference>
<feature type="compositionally biased region" description="Polar residues" evidence="1">
    <location>
        <begin position="129"/>
        <end position="142"/>
    </location>
</feature>
<evidence type="ECO:0000313" key="3">
    <source>
        <dbReference type="Proteomes" id="UP001141253"/>
    </source>
</evidence>
<organism evidence="2 3">
    <name type="scientific">Salix suchowensis</name>
    <dbReference type="NCBI Taxonomy" id="1278906"/>
    <lineage>
        <taxon>Eukaryota</taxon>
        <taxon>Viridiplantae</taxon>
        <taxon>Streptophyta</taxon>
        <taxon>Embryophyta</taxon>
        <taxon>Tracheophyta</taxon>
        <taxon>Spermatophyta</taxon>
        <taxon>Magnoliopsida</taxon>
        <taxon>eudicotyledons</taxon>
        <taxon>Gunneridae</taxon>
        <taxon>Pentapetalae</taxon>
        <taxon>rosids</taxon>
        <taxon>fabids</taxon>
        <taxon>Malpighiales</taxon>
        <taxon>Salicaceae</taxon>
        <taxon>Saliceae</taxon>
        <taxon>Salix</taxon>
    </lineage>
</organism>
<dbReference type="InterPro" id="IPR044520">
    <property type="entry name" value="ARF_GAP_AGD5/15"/>
</dbReference>
<reference evidence="2" key="2">
    <citation type="journal article" date="2023" name="Int. J. Mol. Sci.">
        <title>De Novo Assembly and Annotation of 11 Diverse Shrub Willow (Salix) Genomes Reveals Novel Gene Organization in Sex-Linked Regions.</title>
        <authorList>
            <person name="Hyden B."/>
            <person name="Feng K."/>
            <person name="Yates T.B."/>
            <person name="Jawdy S."/>
            <person name="Cereghino C."/>
            <person name="Smart L.B."/>
            <person name="Muchero W."/>
        </authorList>
    </citation>
    <scope>NUCLEOTIDE SEQUENCE</scope>
    <source>
        <tissue evidence="2">Shoot tip</tissue>
    </source>
</reference>